<dbReference type="Pfam" id="PF13335">
    <property type="entry name" value="Mg_chelatase_C"/>
    <property type="match status" value="1"/>
</dbReference>
<dbReference type="InterPro" id="IPR045006">
    <property type="entry name" value="CHLI-like"/>
</dbReference>
<name>A0A0G0L2F2_9BACT</name>
<dbReference type="PATRIC" id="fig|1618570.3.peg.850"/>
<dbReference type="InterPro" id="IPR027417">
    <property type="entry name" value="P-loop_NTPase"/>
</dbReference>
<accession>A0A0G0L2F2</accession>
<proteinExistence type="predicted"/>
<dbReference type="Gene3D" id="3.40.50.300">
    <property type="entry name" value="P-loop containing nucleotide triphosphate hydrolases"/>
    <property type="match status" value="1"/>
</dbReference>
<dbReference type="Proteomes" id="UP000034081">
    <property type="component" value="Unassembled WGS sequence"/>
</dbReference>
<dbReference type="AlphaFoldDB" id="A0A0G0L2F2"/>
<dbReference type="PANTHER" id="PTHR32039:SF7">
    <property type="entry name" value="COMPETENCE PROTEIN COMM"/>
    <property type="match status" value="1"/>
</dbReference>
<organism evidence="2 3">
    <name type="scientific">Candidatus Woesebacteria bacterium GW2011_GWB1_38_8</name>
    <dbReference type="NCBI Taxonomy" id="1618570"/>
    <lineage>
        <taxon>Bacteria</taxon>
        <taxon>Candidatus Woeseibacteriota</taxon>
    </lineage>
</organism>
<reference evidence="2 3" key="1">
    <citation type="journal article" date="2015" name="Nature">
        <title>rRNA introns, odd ribosomes, and small enigmatic genomes across a large radiation of phyla.</title>
        <authorList>
            <person name="Brown C.T."/>
            <person name="Hug L.A."/>
            <person name="Thomas B.C."/>
            <person name="Sharon I."/>
            <person name="Castelle C.J."/>
            <person name="Singh A."/>
            <person name="Wilkins M.J."/>
            <person name="Williams K.H."/>
            <person name="Banfield J.F."/>
        </authorList>
    </citation>
    <scope>NUCLEOTIDE SEQUENCE [LARGE SCALE GENOMIC DNA]</scope>
</reference>
<dbReference type="STRING" id="1618570.UT08_C0009G0001"/>
<evidence type="ECO:0000313" key="3">
    <source>
        <dbReference type="Proteomes" id="UP000034081"/>
    </source>
</evidence>
<dbReference type="InterPro" id="IPR025158">
    <property type="entry name" value="Mg_chelat-rel_C"/>
</dbReference>
<feature type="domain" description="Mg chelatase-related protein C-terminal" evidence="1">
    <location>
        <begin position="22"/>
        <end position="116"/>
    </location>
</feature>
<gene>
    <name evidence="2" type="ORF">UT08_C0009G0001</name>
</gene>
<sequence length="122" mass="13805">MRLLETDKLVGTSTSLSVKVDNSKTIQLRVQKARDMQIKRFKGSKFKSNSEMSSKTVKEFCPLSPECLEILRSAVATMNLTARSYHKVIKIARTIADLVGAKDIITNHLAEALMYRPKEEEF</sequence>
<comment type="caution">
    <text evidence="2">The sequence shown here is derived from an EMBL/GenBank/DDBJ whole genome shotgun (WGS) entry which is preliminary data.</text>
</comment>
<dbReference type="PANTHER" id="PTHR32039">
    <property type="entry name" value="MAGNESIUM-CHELATASE SUBUNIT CHLI"/>
    <property type="match status" value="1"/>
</dbReference>
<protein>
    <submittedName>
        <fullName evidence="2">Mg chelatase, subunit ChlI</fullName>
    </submittedName>
</protein>
<dbReference type="EMBL" id="LBVL01000009">
    <property type="protein sequence ID" value="KKQ85167.1"/>
    <property type="molecule type" value="Genomic_DNA"/>
</dbReference>
<evidence type="ECO:0000313" key="2">
    <source>
        <dbReference type="EMBL" id="KKQ85167.1"/>
    </source>
</evidence>
<evidence type="ECO:0000259" key="1">
    <source>
        <dbReference type="Pfam" id="PF13335"/>
    </source>
</evidence>